<dbReference type="GO" id="GO:0071731">
    <property type="term" value="P:response to nitric oxide"/>
    <property type="evidence" value="ECO:0007669"/>
    <property type="project" value="TreeGrafter"/>
</dbReference>
<evidence type="ECO:0000256" key="2">
    <source>
        <dbReference type="ARBA" id="ARBA00005189"/>
    </source>
</evidence>
<dbReference type="InterPro" id="IPR045034">
    <property type="entry name" value="O-acyltransferase_WSD1-like"/>
</dbReference>
<feature type="compositionally biased region" description="Low complexity" evidence="11">
    <location>
        <begin position="526"/>
        <end position="539"/>
    </location>
</feature>
<keyword evidence="7" id="KW-0319">Glycerol metabolism</keyword>
<evidence type="ECO:0000256" key="4">
    <source>
        <dbReference type="ARBA" id="ARBA00013244"/>
    </source>
</evidence>
<organism evidence="14 15">
    <name type="scientific">Variovorax paradoxus</name>
    <dbReference type="NCBI Taxonomy" id="34073"/>
    <lineage>
        <taxon>Bacteria</taxon>
        <taxon>Pseudomonadati</taxon>
        <taxon>Pseudomonadota</taxon>
        <taxon>Betaproteobacteria</taxon>
        <taxon>Burkholderiales</taxon>
        <taxon>Comamonadaceae</taxon>
        <taxon>Variovorax</taxon>
    </lineage>
</organism>
<gene>
    <name evidence="14" type="ORF">A3K87_02345</name>
</gene>
<evidence type="ECO:0000259" key="13">
    <source>
        <dbReference type="Pfam" id="PF06974"/>
    </source>
</evidence>
<dbReference type="Pfam" id="PF06974">
    <property type="entry name" value="WS_DGAT_C"/>
    <property type="match status" value="1"/>
</dbReference>
<accession>A0AA91DK78</accession>
<comment type="catalytic activity">
    <reaction evidence="10">
        <text>an acyl-CoA + a 1,2-diacyl-sn-glycerol = a triacyl-sn-glycerol + CoA</text>
        <dbReference type="Rhea" id="RHEA:10868"/>
        <dbReference type="ChEBI" id="CHEBI:17815"/>
        <dbReference type="ChEBI" id="CHEBI:57287"/>
        <dbReference type="ChEBI" id="CHEBI:58342"/>
        <dbReference type="ChEBI" id="CHEBI:64615"/>
        <dbReference type="EC" id="2.3.1.20"/>
    </reaction>
</comment>
<comment type="similarity">
    <text evidence="3">Belongs to the long-chain O-acyltransferase family.</text>
</comment>
<dbReference type="Proteomes" id="UP000077852">
    <property type="component" value="Unassembled WGS sequence"/>
</dbReference>
<evidence type="ECO:0000256" key="5">
    <source>
        <dbReference type="ARBA" id="ARBA00022516"/>
    </source>
</evidence>
<feature type="domain" description="O-acyltransferase WSD1-like N-terminal" evidence="12">
    <location>
        <begin position="4"/>
        <end position="275"/>
    </location>
</feature>
<keyword evidence="9 14" id="KW-0012">Acyltransferase</keyword>
<evidence type="ECO:0000259" key="12">
    <source>
        <dbReference type="Pfam" id="PF03007"/>
    </source>
</evidence>
<dbReference type="EC" id="2.3.1.20" evidence="4"/>
<evidence type="ECO:0000313" key="14">
    <source>
        <dbReference type="EMBL" id="OAK60411.1"/>
    </source>
</evidence>
<dbReference type="GO" id="GO:0051701">
    <property type="term" value="P:biological process involved in interaction with host"/>
    <property type="evidence" value="ECO:0007669"/>
    <property type="project" value="TreeGrafter"/>
</dbReference>
<feature type="compositionally biased region" description="Low complexity" evidence="11">
    <location>
        <begin position="554"/>
        <end position="574"/>
    </location>
</feature>
<dbReference type="PANTHER" id="PTHR31650">
    <property type="entry name" value="O-ACYLTRANSFERASE (WSD1-LIKE) FAMILY PROTEIN"/>
    <property type="match status" value="1"/>
</dbReference>
<dbReference type="GO" id="GO:0005886">
    <property type="term" value="C:plasma membrane"/>
    <property type="evidence" value="ECO:0007669"/>
    <property type="project" value="TreeGrafter"/>
</dbReference>
<comment type="pathway">
    <text evidence="1">Glycerolipid metabolism; triacylglycerol biosynthesis.</text>
</comment>
<evidence type="ECO:0000256" key="6">
    <source>
        <dbReference type="ARBA" id="ARBA00022679"/>
    </source>
</evidence>
<dbReference type="GO" id="GO:0001666">
    <property type="term" value="P:response to hypoxia"/>
    <property type="evidence" value="ECO:0007669"/>
    <property type="project" value="TreeGrafter"/>
</dbReference>
<keyword evidence="5" id="KW-0444">Lipid biosynthesis</keyword>
<dbReference type="InterPro" id="IPR004255">
    <property type="entry name" value="O-acyltransferase_WSD1_N"/>
</dbReference>
<keyword evidence="6" id="KW-0808">Transferase</keyword>
<protein>
    <recommendedName>
        <fullName evidence="4">diacylglycerol O-acyltransferase</fullName>
        <ecNumber evidence="4">2.3.1.20</ecNumber>
    </recommendedName>
</protein>
<evidence type="ECO:0000256" key="8">
    <source>
        <dbReference type="ARBA" id="ARBA00023098"/>
    </source>
</evidence>
<dbReference type="AlphaFoldDB" id="A0AA91DK78"/>
<dbReference type="Pfam" id="PF03007">
    <property type="entry name" value="WS_DGAT_cat"/>
    <property type="match status" value="1"/>
</dbReference>
<dbReference type="EMBL" id="LVHG01000062">
    <property type="protein sequence ID" value="OAK60411.1"/>
    <property type="molecule type" value="Genomic_DNA"/>
</dbReference>
<evidence type="ECO:0000256" key="10">
    <source>
        <dbReference type="ARBA" id="ARBA00048109"/>
    </source>
</evidence>
<keyword evidence="8" id="KW-0443">Lipid metabolism</keyword>
<proteinExistence type="inferred from homology"/>
<feature type="domain" description="O-acyltransferase WSD1 C-terminal" evidence="13">
    <location>
        <begin position="316"/>
        <end position="459"/>
    </location>
</feature>
<evidence type="ECO:0000313" key="15">
    <source>
        <dbReference type="Proteomes" id="UP000077852"/>
    </source>
</evidence>
<evidence type="ECO:0000256" key="11">
    <source>
        <dbReference type="SAM" id="MobiDB-lite"/>
    </source>
</evidence>
<evidence type="ECO:0000256" key="7">
    <source>
        <dbReference type="ARBA" id="ARBA00022798"/>
    </source>
</evidence>
<evidence type="ECO:0000256" key="9">
    <source>
        <dbReference type="ARBA" id="ARBA00023315"/>
    </source>
</evidence>
<feature type="region of interest" description="Disordered" evidence="11">
    <location>
        <begin position="526"/>
        <end position="574"/>
    </location>
</feature>
<dbReference type="GO" id="GO:0004144">
    <property type="term" value="F:diacylglycerol O-acyltransferase activity"/>
    <property type="evidence" value="ECO:0007669"/>
    <property type="project" value="UniProtKB-EC"/>
</dbReference>
<dbReference type="PANTHER" id="PTHR31650:SF1">
    <property type="entry name" value="WAX ESTER SYNTHASE_DIACYLGLYCEROL ACYLTRANSFERASE 4-RELATED"/>
    <property type="match status" value="1"/>
</dbReference>
<comment type="caution">
    <text evidence="14">The sequence shown here is derived from an EMBL/GenBank/DDBJ whole genome shotgun (WGS) entry which is preliminary data.</text>
</comment>
<sequence>MKHLSGLDATFLHLETPEMPMHVGSLNVLDLPKGYKGDFYEDAKNFMASRIHLADVFTRKLALMPFDMTNPVWVEDDDIDLDYHVRHITLPKPGTNRQLQQYVARLHSTLIDRSRPMWEFFIIDGLKSGQVALYTKVHHAGIDGQAGVEVGKAIFDLEPTGRVVKPPRSRPRSSGYQLGMAELASAALRNTAQQYVKLFKMAPAIARAIGGLAKPDEKAAEKNTTAAPKKFNLFAPRTSLNVSITNQRTFAGRTISLAETKYIAKHFGVSLNDVVMATVAGALRHYLADNNELPAKPLVAGVPVSLREAGDQTANNQASMILVSLATDITDPLQRLKAINASSTASKSTMNRFKAVILDDFPTFAAPWLVSGIASMVGRSGIVNLLPPAANVAISNVAGAPFPMYFAGALVTCYYPVSIASHGTALNVTVQSYNGRMDYGLIACRRAVPDITEIGDYLLAEHKLLMELTQKHPAAAGAAPAPVPPKTVEAPADEPAAAVPVAAKKKPAARKKAPVKVAAAGKAVKAVKVKAPAKAPPKAVARKAKPAPRPTAPKPSARKAAPAKRSGASRAAAA</sequence>
<dbReference type="NCBIfam" id="TIGR02946">
    <property type="entry name" value="acyl_WS_DGAT"/>
    <property type="match status" value="1"/>
</dbReference>
<dbReference type="RefSeq" id="WP_081269802.1">
    <property type="nucleotide sequence ID" value="NZ_LVHG01000062.1"/>
</dbReference>
<evidence type="ECO:0000256" key="1">
    <source>
        <dbReference type="ARBA" id="ARBA00004771"/>
    </source>
</evidence>
<dbReference type="GO" id="GO:0019432">
    <property type="term" value="P:triglyceride biosynthetic process"/>
    <property type="evidence" value="ECO:0007669"/>
    <property type="project" value="TreeGrafter"/>
</dbReference>
<name>A0AA91DK78_VARPD</name>
<dbReference type="GO" id="GO:0006071">
    <property type="term" value="P:glycerol metabolic process"/>
    <property type="evidence" value="ECO:0007669"/>
    <property type="project" value="UniProtKB-KW"/>
</dbReference>
<reference evidence="14 15" key="1">
    <citation type="submission" date="2016-03" db="EMBL/GenBank/DDBJ databases">
        <title>Genome sequence of Variovorax paradoxus KB5.</title>
        <authorList>
            <person name="Jeong H."/>
            <person name="Hong C.E."/>
            <person name="Jo S.H."/>
            <person name="Park J.M."/>
        </authorList>
    </citation>
    <scope>NUCLEOTIDE SEQUENCE [LARGE SCALE GENOMIC DNA]</scope>
    <source>
        <strain evidence="14 15">KB5</strain>
    </source>
</reference>
<comment type="pathway">
    <text evidence="2">Lipid metabolism.</text>
</comment>
<dbReference type="InterPro" id="IPR009721">
    <property type="entry name" value="O-acyltransferase_WSD1_C"/>
</dbReference>
<dbReference type="InterPro" id="IPR014292">
    <property type="entry name" value="Acyl_transf_WS/DGAT"/>
</dbReference>
<evidence type="ECO:0000256" key="3">
    <source>
        <dbReference type="ARBA" id="ARBA00009587"/>
    </source>
</evidence>